<dbReference type="GO" id="GO:0016139">
    <property type="term" value="P:glycoside catabolic process"/>
    <property type="evidence" value="ECO:0007669"/>
    <property type="project" value="TreeGrafter"/>
</dbReference>
<evidence type="ECO:0000313" key="16">
    <source>
        <dbReference type="Proteomes" id="UP001286313"/>
    </source>
</evidence>
<comment type="catalytic activity">
    <reaction evidence="1">
        <text>a neolactoside IV(2)-alpha-Fuc-nLc4Cer(d18:1(4E)) + H2O = a neolactoside nLc4Cer(d18:1(4E)) + L-fucose</text>
        <dbReference type="Rhea" id="RHEA:48224"/>
        <dbReference type="ChEBI" id="CHEBI:2181"/>
        <dbReference type="ChEBI" id="CHEBI:15377"/>
        <dbReference type="ChEBI" id="CHEBI:17006"/>
        <dbReference type="ChEBI" id="CHEBI:28691"/>
    </reaction>
    <physiologicalReaction direction="left-to-right" evidence="1">
        <dbReference type="Rhea" id="RHEA:48225"/>
    </physiologicalReaction>
</comment>
<protein>
    <recommendedName>
        <fullName evidence="10">Putative alpha-L-fucosidase</fullName>
        <ecNumber evidence="5">3.2.1.51</ecNumber>
    </recommendedName>
    <alternativeName>
        <fullName evidence="11">Alpha-L-fucoside fucohydrolase</fullName>
    </alternativeName>
</protein>
<evidence type="ECO:0000256" key="2">
    <source>
        <dbReference type="ARBA" id="ARBA00000419"/>
    </source>
</evidence>
<evidence type="ECO:0000259" key="14">
    <source>
        <dbReference type="Pfam" id="PF16757"/>
    </source>
</evidence>
<dbReference type="PANTHER" id="PTHR10030">
    <property type="entry name" value="ALPHA-L-FUCOSIDASE"/>
    <property type="match status" value="1"/>
</dbReference>
<keyword evidence="8" id="KW-0325">Glycoprotein</keyword>
<comment type="catalytic activity">
    <reaction evidence="2">
        <text>a neolactoside IV(2)-alpha-Fuc-nLc4Cer(d18:0) + H2O = a neolactoside nLc4Cer(d18:0) + L-fucose</text>
        <dbReference type="Rhea" id="RHEA:49308"/>
        <dbReference type="ChEBI" id="CHEBI:2181"/>
        <dbReference type="ChEBI" id="CHEBI:15377"/>
        <dbReference type="ChEBI" id="CHEBI:91119"/>
        <dbReference type="ChEBI" id="CHEBI:91121"/>
    </reaction>
    <physiologicalReaction direction="left-to-right" evidence="2">
        <dbReference type="Rhea" id="RHEA:49309"/>
    </physiologicalReaction>
</comment>
<evidence type="ECO:0000256" key="7">
    <source>
        <dbReference type="ARBA" id="ARBA00022801"/>
    </source>
</evidence>
<name>A0AAE1K6N0_PETCI</name>
<dbReference type="EMBL" id="JAWQEG010003310">
    <property type="protein sequence ID" value="KAK3866931.1"/>
    <property type="molecule type" value="Genomic_DNA"/>
</dbReference>
<dbReference type="Pfam" id="PF01120">
    <property type="entry name" value="Alpha_L_fucos"/>
    <property type="match status" value="1"/>
</dbReference>
<keyword evidence="16" id="KW-1185">Reference proteome</keyword>
<keyword evidence="6 12" id="KW-0732">Signal</keyword>
<accession>A0AAE1K6N0</accession>
<reference evidence="15" key="1">
    <citation type="submission" date="2023-10" db="EMBL/GenBank/DDBJ databases">
        <title>Genome assemblies of two species of porcelain crab, Petrolisthes cinctipes and Petrolisthes manimaculis (Anomura: Porcellanidae).</title>
        <authorList>
            <person name="Angst P."/>
        </authorList>
    </citation>
    <scope>NUCLEOTIDE SEQUENCE</scope>
    <source>
        <strain evidence="15">PB745_01</strain>
        <tissue evidence="15">Gill</tissue>
    </source>
</reference>
<dbReference type="InterPro" id="IPR018526">
    <property type="entry name" value="Glyco_hydro_29_CS"/>
</dbReference>
<organism evidence="15 16">
    <name type="scientific">Petrolisthes cinctipes</name>
    <name type="common">Flat porcelain crab</name>
    <dbReference type="NCBI Taxonomy" id="88211"/>
    <lineage>
        <taxon>Eukaryota</taxon>
        <taxon>Metazoa</taxon>
        <taxon>Ecdysozoa</taxon>
        <taxon>Arthropoda</taxon>
        <taxon>Crustacea</taxon>
        <taxon>Multicrustacea</taxon>
        <taxon>Malacostraca</taxon>
        <taxon>Eumalacostraca</taxon>
        <taxon>Eucarida</taxon>
        <taxon>Decapoda</taxon>
        <taxon>Pleocyemata</taxon>
        <taxon>Anomura</taxon>
        <taxon>Galatheoidea</taxon>
        <taxon>Porcellanidae</taxon>
        <taxon>Petrolisthes</taxon>
    </lineage>
</organism>
<dbReference type="InterPro" id="IPR000933">
    <property type="entry name" value="Glyco_hydro_29"/>
</dbReference>
<dbReference type="SMART" id="SM00812">
    <property type="entry name" value="Alpha_L_fucos"/>
    <property type="match status" value="1"/>
</dbReference>
<comment type="function">
    <text evidence="3">Alpha-L-fucosidase is responsible for hydrolyzing the alpha-1,6-linked fucose joined to the reducing-end N-acetylglucosamine of the carbohydrate moieties of glycoproteins.</text>
</comment>
<dbReference type="Gene3D" id="2.60.40.1180">
    <property type="entry name" value="Golgi alpha-mannosidase II"/>
    <property type="match status" value="1"/>
</dbReference>
<dbReference type="PROSITE" id="PS00385">
    <property type="entry name" value="ALPHA_L_FUCOSIDASE"/>
    <property type="match status" value="1"/>
</dbReference>
<evidence type="ECO:0000256" key="9">
    <source>
        <dbReference type="ARBA" id="ARBA00023295"/>
    </source>
</evidence>
<evidence type="ECO:0000256" key="5">
    <source>
        <dbReference type="ARBA" id="ARBA00012662"/>
    </source>
</evidence>
<evidence type="ECO:0000256" key="10">
    <source>
        <dbReference type="ARBA" id="ARBA00074133"/>
    </source>
</evidence>
<keyword evidence="9" id="KW-0326">Glycosidase</keyword>
<dbReference type="EC" id="3.2.1.51" evidence="5"/>
<dbReference type="Gene3D" id="3.20.20.80">
    <property type="entry name" value="Glycosidases"/>
    <property type="match status" value="1"/>
</dbReference>
<evidence type="ECO:0000256" key="3">
    <source>
        <dbReference type="ARBA" id="ARBA00004071"/>
    </source>
</evidence>
<feature type="signal peptide" evidence="12">
    <location>
        <begin position="1"/>
        <end position="33"/>
    </location>
</feature>
<dbReference type="PRINTS" id="PR00741">
    <property type="entry name" value="GLHYDRLASE29"/>
</dbReference>
<evidence type="ECO:0000256" key="12">
    <source>
        <dbReference type="SAM" id="SignalP"/>
    </source>
</evidence>
<evidence type="ECO:0000256" key="8">
    <source>
        <dbReference type="ARBA" id="ARBA00023180"/>
    </source>
</evidence>
<dbReference type="InterPro" id="IPR016286">
    <property type="entry name" value="FUC_metazoa-typ"/>
</dbReference>
<dbReference type="FunFam" id="3.20.20.80:FF:000027">
    <property type="entry name" value="Alpha-L-fucosidase"/>
    <property type="match status" value="1"/>
</dbReference>
<dbReference type="GO" id="GO:0005764">
    <property type="term" value="C:lysosome"/>
    <property type="evidence" value="ECO:0007669"/>
    <property type="project" value="TreeGrafter"/>
</dbReference>
<dbReference type="InterPro" id="IPR013780">
    <property type="entry name" value="Glyco_hydro_b"/>
</dbReference>
<evidence type="ECO:0000313" key="15">
    <source>
        <dbReference type="EMBL" id="KAK3866931.1"/>
    </source>
</evidence>
<feature type="chain" id="PRO_5042070517" description="Putative alpha-L-fucosidase" evidence="12">
    <location>
        <begin position="34"/>
        <end position="490"/>
    </location>
</feature>
<feature type="domain" description="Alpha-L-fucosidase C-terminal" evidence="14">
    <location>
        <begin position="378"/>
        <end position="461"/>
    </location>
</feature>
<dbReference type="GO" id="GO:0006004">
    <property type="term" value="P:fucose metabolic process"/>
    <property type="evidence" value="ECO:0007669"/>
    <property type="project" value="InterPro"/>
</dbReference>
<evidence type="ECO:0000256" key="1">
    <source>
        <dbReference type="ARBA" id="ARBA00000321"/>
    </source>
</evidence>
<dbReference type="InterPro" id="IPR031919">
    <property type="entry name" value="Fucosidase_C"/>
</dbReference>
<dbReference type="AlphaFoldDB" id="A0AAE1K6N0"/>
<evidence type="ECO:0000259" key="13">
    <source>
        <dbReference type="Pfam" id="PF01120"/>
    </source>
</evidence>
<gene>
    <name evidence="15" type="ORF">Pcinc_027561</name>
</gene>
<evidence type="ECO:0000256" key="6">
    <source>
        <dbReference type="ARBA" id="ARBA00022729"/>
    </source>
</evidence>
<dbReference type="PANTHER" id="PTHR10030:SF37">
    <property type="entry name" value="ALPHA-L-FUCOSIDASE-RELATED"/>
    <property type="match status" value="1"/>
</dbReference>
<comment type="similarity">
    <text evidence="4">Belongs to the glycosyl hydrolase 29 family.</text>
</comment>
<dbReference type="InterPro" id="IPR017853">
    <property type="entry name" value="GH"/>
</dbReference>
<sequence>MGWLHWHWQCTVYAGKFRMLLTVLLCILGLAKAGYEPTWASLDTRPLPTWYDESKVGIFLHWGVFSVPSFGSEWFWEHWQGSHNQAYVDFMKKNYRPNFTYQDFAPQFTAEFYDPFEWARVLNASGARYVVLTSKHHEGYTLWPSHYSWGWNAVDVGPKRDLLGDLQLAIRTRTPHIHFGLYHSMYEWFNPLYLQDKAMHFQTQNFVKRKTMPELYELVNQYKPEVVWSDGDWEAEDKYWNSTGFLAWLFNESPVKDTVVVNDRWGRGIPCHHGSYYTCTDHYNPGVLQPHKWENCMTLDKHSWGYRRNAPATDYITIHDLLTELAMTISCRGNILINAGPTHDGRIPPIMEERLRQLGSWLDINGEAVYQSQPWTHQNDSLTPGIWYTSKGDAVYAIVLKWPQAGILTLGSAQATAGTSISFLGYSSGPPLRYKMVKKGLQVVFPPMPEVKGKWVWVLAMRGVNPTPLLTPPQTFMSEPSHSNLINFMQ</sequence>
<keyword evidence="7" id="KW-0378">Hydrolase</keyword>
<comment type="caution">
    <text evidence="15">The sequence shown here is derived from an EMBL/GenBank/DDBJ whole genome shotgun (WGS) entry which is preliminary data.</text>
</comment>
<proteinExistence type="inferred from homology"/>
<dbReference type="GO" id="GO:0004560">
    <property type="term" value="F:alpha-L-fucosidase activity"/>
    <property type="evidence" value="ECO:0007669"/>
    <property type="project" value="UniProtKB-EC"/>
</dbReference>
<dbReference type="Proteomes" id="UP001286313">
    <property type="component" value="Unassembled WGS sequence"/>
</dbReference>
<dbReference type="SUPFAM" id="SSF51445">
    <property type="entry name" value="(Trans)glycosidases"/>
    <property type="match status" value="1"/>
</dbReference>
<dbReference type="InterPro" id="IPR057739">
    <property type="entry name" value="Glyco_hydro_29_N"/>
</dbReference>
<evidence type="ECO:0000256" key="11">
    <source>
        <dbReference type="ARBA" id="ARBA00081661"/>
    </source>
</evidence>
<evidence type="ECO:0000256" key="4">
    <source>
        <dbReference type="ARBA" id="ARBA00007951"/>
    </source>
</evidence>
<feature type="domain" description="Glycoside hydrolase family 29 N-terminal" evidence="13">
    <location>
        <begin position="31"/>
        <end position="367"/>
    </location>
</feature>
<dbReference type="Pfam" id="PF16757">
    <property type="entry name" value="Fucosidase_C"/>
    <property type="match status" value="1"/>
</dbReference>